<proteinExistence type="predicted"/>
<evidence type="ECO:0000313" key="2">
    <source>
        <dbReference type="Proteomes" id="UP001295444"/>
    </source>
</evidence>
<organism evidence="1 2">
    <name type="scientific">Pelobates cultripes</name>
    <name type="common">Western spadefoot toad</name>
    <dbReference type="NCBI Taxonomy" id="61616"/>
    <lineage>
        <taxon>Eukaryota</taxon>
        <taxon>Metazoa</taxon>
        <taxon>Chordata</taxon>
        <taxon>Craniata</taxon>
        <taxon>Vertebrata</taxon>
        <taxon>Euteleostomi</taxon>
        <taxon>Amphibia</taxon>
        <taxon>Batrachia</taxon>
        <taxon>Anura</taxon>
        <taxon>Pelobatoidea</taxon>
        <taxon>Pelobatidae</taxon>
        <taxon>Pelobates</taxon>
    </lineage>
</organism>
<reference evidence="1" key="1">
    <citation type="submission" date="2022-03" db="EMBL/GenBank/DDBJ databases">
        <authorList>
            <person name="Alioto T."/>
            <person name="Alioto T."/>
            <person name="Gomez Garrido J."/>
        </authorList>
    </citation>
    <scope>NUCLEOTIDE SEQUENCE</scope>
</reference>
<dbReference type="AlphaFoldDB" id="A0AAD1QZB4"/>
<name>A0AAD1QZB4_PELCU</name>
<sequence>MANLIEGSDDKAACSVHTLQVGIPKGSDRRKHRPMFEAYISIRSCWVSALTGTGSP</sequence>
<gene>
    <name evidence="1" type="ORF">PECUL_23A001439</name>
</gene>
<dbReference type="EMBL" id="OW240912">
    <property type="protein sequence ID" value="CAH2220449.1"/>
    <property type="molecule type" value="Genomic_DNA"/>
</dbReference>
<protein>
    <submittedName>
        <fullName evidence="1">Uncharacterized protein</fullName>
    </submittedName>
</protein>
<evidence type="ECO:0000313" key="1">
    <source>
        <dbReference type="EMBL" id="CAH2220449.1"/>
    </source>
</evidence>
<keyword evidence="2" id="KW-1185">Reference proteome</keyword>
<accession>A0AAD1QZB4</accession>
<dbReference type="Proteomes" id="UP001295444">
    <property type="component" value="Chromosome 01"/>
</dbReference>